<gene>
    <name evidence="2" type="ORF">FZO89_04120</name>
</gene>
<evidence type="ECO:0000259" key="1">
    <source>
        <dbReference type="Pfam" id="PF22302"/>
    </source>
</evidence>
<keyword evidence="3" id="KW-1185">Reference proteome</keyword>
<accession>A0A5D4XN17</accession>
<name>A0A5D4XN17_9GAMM</name>
<dbReference type="Proteomes" id="UP000324973">
    <property type="component" value="Unassembled WGS sequence"/>
</dbReference>
<reference evidence="2 3" key="1">
    <citation type="submission" date="2019-08" db="EMBL/GenBank/DDBJ databases">
        <title>Luteimonas viscosus sp. nov., isolated from soil of a sunflower field.</title>
        <authorList>
            <person name="Jianli Z."/>
            <person name="Ying Z."/>
        </authorList>
    </citation>
    <scope>NUCLEOTIDE SEQUENCE [LARGE SCALE GENOMIC DNA]</scope>
    <source>
        <strain evidence="2 3">XBU10</strain>
    </source>
</reference>
<dbReference type="AlphaFoldDB" id="A0A5D4XN17"/>
<evidence type="ECO:0000313" key="3">
    <source>
        <dbReference type="Proteomes" id="UP000324973"/>
    </source>
</evidence>
<dbReference type="InterPro" id="IPR054241">
    <property type="entry name" value="DUF6968"/>
</dbReference>
<feature type="domain" description="DUF6968" evidence="1">
    <location>
        <begin position="18"/>
        <end position="105"/>
    </location>
</feature>
<dbReference type="RefSeq" id="WP_149102065.1">
    <property type="nucleotide sequence ID" value="NZ_VTFT01000001.1"/>
</dbReference>
<evidence type="ECO:0000313" key="2">
    <source>
        <dbReference type="EMBL" id="TYT25514.1"/>
    </source>
</evidence>
<dbReference type="EMBL" id="VTFT01000001">
    <property type="protein sequence ID" value="TYT25514.1"/>
    <property type="molecule type" value="Genomic_DNA"/>
</dbReference>
<dbReference type="OrthoDB" id="7068110at2"/>
<organism evidence="2 3">
    <name type="scientific">Luteimonas viscosa</name>
    <dbReference type="NCBI Taxonomy" id="1132694"/>
    <lineage>
        <taxon>Bacteria</taxon>
        <taxon>Pseudomonadati</taxon>
        <taxon>Pseudomonadota</taxon>
        <taxon>Gammaproteobacteria</taxon>
        <taxon>Lysobacterales</taxon>
        <taxon>Lysobacteraceae</taxon>
        <taxon>Luteimonas</taxon>
    </lineage>
</organism>
<sequence>MPATALPPIPTGFTRTVAERAFTCREHGRDVPVRVEFGEPRRDVAVVNGTDWRCPLRLSVGGTVTLRQAMGVDSLQALQLAFEVARAELAALAGRDGVELHYLDEPVDTSRQGWERGLA</sequence>
<proteinExistence type="predicted"/>
<protein>
    <recommendedName>
        <fullName evidence="1">DUF6968 domain-containing protein</fullName>
    </recommendedName>
</protein>
<comment type="caution">
    <text evidence="2">The sequence shown here is derived from an EMBL/GenBank/DDBJ whole genome shotgun (WGS) entry which is preliminary data.</text>
</comment>
<dbReference type="Pfam" id="PF22302">
    <property type="entry name" value="DUF6968"/>
    <property type="match status" value="1"/>
</dbReference>